<sequence length="63" mass="7102">LDHLGPMVINLDGTIARISNWDALSEAERLNTLRAIGRRNRKKVEELAKAQRFGDEVIDTDQA</sequence>
<keyword evidence="2" id="KW-1185">Reference proteome</keyword>
<dbReference type="STRING" id="436010.A0A165YH26"/>
<evidence type="ECO:0000313" key="2">
    <source>
        <dbReference type="Proteomes" id="UP000076532"/>
    </source>
</evidence>
<organism evidence="1 2">
    <name type="scientific">Athelia psychrophila</name>
    <dbReference type="NCBI Taxonomy" id="1759441"/>
    <lineage>
        <taxon>Eukaryota</taxon>
        <taxon>Fungi</taxon>
        <taxon>Dikarya</taxon>
        <taxon>Basidiomycota</taxon>
        <taxon>Agaricomycotina</taxon>
        <taxon>Agaricomycetes</taxon>
        <taxon>Agaricomycetidae</taxon>
        <taxon>Atheliales</taxon>
        <taxon>Atheliaceae</taxon>
        <taxon>Athelia</taxon>
    </lineage>
</organism>
<evidence type="ECO:0000313" key="1">
    <source>
        <dbReference type="EMBL" id="KZP09550.1"/>
    </source>
</evidence>
<name>A0A165YH26_9AGAM</name>
<reference evidence="1 2" key="1">
    <citation type="journal article" date="2016" name="Mol. Biol. Evol.">
        <title>Comparative Genomics of Early-Diverging Mushroom-Forming Fungi Provides Insights into the Origins of Lignocellulose Decay Capabilities.</title>
        <authorList>
            <person name="Nagy L.G."/>
            <person name="Riley R."/>
            <person name="Tritt A."/>
            <person name="Adam C."/>
            <person name="Daum C."/>
            <person name="Floudas D."/>
            <person name="Sun H."/>
            <person name="Yadav J.S."/>
            <person name="Pangilinan J."/>
            <person name="Larsson K.H."/>
            <person name="Matsuura K."/>
            <person name="Barry K."/>
            <person name="Labutti K."/>
            <person name="Kuo R."/>
            <person name="Ohm R.A."/>
            <person name="Bhattacharya S.S."/>
            <person name="Shirouzu T."/>
            <person name="Yoshinaga Y."/>
            <person name="Martin F.M."/>
            <person name="Grigoriev I.V."/>
            <person name="Hibbett D.S."/>
        </authorList>
    </citation>
    <scope>NUCLEOTIDE SEQUENCE [LARGE SCALE GENOMIC DNA]</scope>
    <source>
        <strain evidence="1 2">CBS 109695</strain>
    </source>
</reference>
<feature type="non-terminal residue" evidence="1">
    <location>
        <position position="1"/>
    </location>
</feature>
<gene>
    <name evidence="1" type="ORF">FIBSPDRAFT_759811</name>
</gene>
<protein>
    <submittedName>
        <fullName evidence="1">Uncharacterized protein</fullName>
    </submittedName>
</protein>
<dbReference type="PANTHER" id="PTHR39474:SF1">
    <property type="entry name" value="FUNGAL SPECIFIC TRANSCRIPTION FACTOR"/>
    <property type="match status" value="1"/>
</dbReference>
<proteinExistence type="predicted"/>
<dbReference type="EMBL" id="KV417697">
    <property type="protein sequence ID" value="KZP09550.1"/>
    <property type="molecule type" value="Genomic_DNA"/>
</dbReference>
<accession>A0A165YH26</accession>
<dbReference type="Proteomes" id="UP000076532">
    <property type="component" value="Unassembled WGS sequence"/>
</dbReference>
<dbReference type="PANTHER" id="PTHR39474">
    <property type="entry name" value="UNNAMED PRODUCT"/>
    <property type="match status" value="1"/>
</dbReference>
<dbReference type="OrthoDB" id="4590138at2759"/>
<dbReference type="AlphaFoldDB" id="A0A165YH26"/>